<feature type="region of interest" description="Disordered" evidence="2">
    <location>
        <begin position="94"/>
        <end position="149"/>
    </location>
</feature>
<dbReference type="EMBL" id="CP054706">
    <property type="protein sequence ID" value="QQK78664.1"/>
    <property type="molecule type" value="Genomic_DNA"/>
</dbReference>
<sequence>MSEATANTTMPEKNSMATAALVLGIVGLVIGFIPFLGWFMFPAWVMAIIFGIIGRKQMFKKTSATVGMILGIITIIYKFGFWILIAMLPTDEEPDFASDEDNESEESESEEEMDDVTEEVDAGATEEEEQDTEEGVNEENIEEADDENAEIVIGESMEIDDYTLTVQDYTLSTDHDGDDVLVIEYDWVNNSDENASPFMTFIFTGYQDGVETDSEGIVEDVDLETGQNDVQPGGEVEGAETTVGINDMDEELELELDVLLSFDSDPYTTTIDLEDLE</sequence>
<dbReference type="Proteomes" id="UP000595349">
    <property type="component" value="Chromosome"/>
</dbReference>
<dbReference type="KEGG" id="scib:HUG20_01245"/>
<dbReference type="AlphaFoldDB" id="A0A7T7CE37"/>
<evidence type="ECO:0000256" key="1">
    <source>
        <dbReference type="ARBA" id="ARBA00022729"/>
    </source>
</evidence>
<keyword evidence="1" id="KW-0732">Signal</keyword>
<dbReference type="InterPro" id="IPR029050">
    <property type="entry name" value="Immunoprotect_excell_Ig-like"/>
</dbReference>
<evidence type="ECO:0000313" key="5">
    <source>
        <dbReference type="EMBL" id="QQK78664.1"/>
    </source>
</evidence>
<accession>A0A7T7CE37</accession>
<evidence type="ECO:0000259" key="4">
    <source>
        <dbReference type="Pfam" id="PF16729"/>
    </source>
</evidence>
<keyword evidence="3" id="KW-0472">Membrane</keyword>
<dbReference type="Pfam" id="PF16729">
    <property type="entry name" value="DUF5067"/>
    <property type="match status" value="1"/>
</dbReference>
<dbReference type="RefSeq" id="WP_200087114.1">
    <property type="nucleotide sequence ID" value="NZ_CP054706.1"/>
</dbReference>
<name>A0A7T7CE37_9BACI</name>
<keyword evidence="3" id="KW-1133">Transmembrane helix</keyword>
<organism evidence="5 6">
    <name type="scientific">Salicibibacter cibi</name>
    <dbReference type="NCBI Taxonomy" id="2743001"/>
    <lineage>
        <taxon>Bacteria</taxon>
        <taxon>Bacillati</taxon>
        <taxon>Bacillota</taxon>
        <taxon>Bacilli</taxon>
        <taxon>Bacillales</taxon>
        <taxon>Bacillaceae</taxon>
        <taxon>Salicibibacter</taxon>
    </lineage>
</organism>
<keyword evidence="6" id="KW-1185">Reference proteome</keyword>
<protein>
    <submittedName>
        <fullName evidence="5">DUF5067 domain-containing protein</fullName>
    </submittedName>
</protein>
<feature type="domain" description="DUF5067" evidence="4">
    <location>
        <begin position="143"/>
        <end position="239"/>
    </location>
</feature>
<reference evidence="5 6" key="1">
    <citation type="submission" date="2020-06" db="EMBL/GenBank/DDBJ databases">
        <title>Genomic analysis of Salicibibacter sp. NKC21-4.</title>
        <authorList>
            <person name="Oh Y.J."/>
        </authorList>
    </citation>
    <scope>NUCLEOTIDE SEQUENCE [LARGE SCALE GENOMIC DNA]</scope>
    <source>
        <strain evidence="5 6">NKC21-4</strain>
    </source>
</reference>
<evidence type="ECO:0000313" key="6">
    <source>
        <dbReference type="Proteomes" id="UP000595349"/>
    </source>
</evidence>
<feature type="transmembrane region" description="Helical" evidence="3">
    <location>
        <begin position="65"/>
        <end position="88"/>
    </location>
</feature>
<dbReference type="InterPro" id="IPR031989">
    <property type="entry name" value="DUF5067"/>
</dbReference>
<proteinExistence type="predicted"/>
<feature type="transmembrane region" description="Helical" evidence="3">
    <location>
        <begin position="20"/>
        <end position="53"/>
    </location>
</feature>
<dbReference type="Gene3D" id="2.60.40.1240">
    <property type="match status" value="1"/>
</dbReference>
<gene>
    <name evidence="5" type="ORF">HUG20_01245</name>
</gene>
<evidence type="ECO:0000256" key="2">
    <source>
        <dbReference type="SAM" id="MobiDB-lite"/>
    </source>
</evidence>
<keyword evidence="3" id="KW-0812">Transmembrane</keyword>
<evidence type="ECO:0000256" key="3">
    <source>
        <dbReference type="SAM" id="Phobius"/>
    </source>
</evidence>